<dbReference type="Proteomes" id="UP000055048">
    <property type="component" value="Unassembled WGS sequence"/>
</dbReference>
<sequence>MASSETFFTSSPFKLSLSPSMNFNGPRRFSLSKCSFSTIPIFPEVLLESTSLVELMPSAVIDDPCREADSSIEFGISTYFSSPETVSDLLIFFEATSTAVINDASSIPFSLLKFFSSFGNTSFNAPCASESLCSILLPKTSKEGSCFMSVPDNWFIDFLLISLIRSAVCIRITNLSSSCLSNVFQPPLALTTDTKLNRLYIEMQLAIRELGVDMFH</sequence>
<dbReference type="AlphaFoldDB" id="A0A0V0TA65"/>
<name>A0A0V0TA65_9BILA</name>
<dbReference type="EMBL" id="JYDJ01000401">
    <property type="protein sequence ID" value="KRX35901.1"/>
    <property type="molecule type" value="Genomic_DNA"/>
</dbReference>
<evidence type="ECO:0000313" key="1">
    <source>
        <dbReference type="EMBL" id="KRX35901.1"/>
    </source>
</evidence>
<accession>A0A0V0TA65</accession>
<reference evidence="1 2" key="1">
    <citation type="submission" date="2015-01" db="EMBL/GenBank/DDBJ databases">
        <title>Evolution of Trichinella species and genotypes.</title>
        <authorList>
            <person name="Korhonen P.K."/>
            <person name="Edoardo P."/>
            <person name="Giuseppe L.R."/>
            <person name="Gasser R.B."/>
        </authorList>
    </citation>
    <scope>NUCLEOTIDE SEQUENCE [LARGE SCALE GENOMIC DNA]</scope>
    <source>
        <strain evidence="1">ISS417</strain>
    </source>
</reference>
<proteinExistence type="predicted"/>
<protein>
    <submittedName>
        <fullName evidence="1">Uncharacterized protein</fullName>
    </submittedName>
</protein>
<organism evidence="1 2">
    <name type="scientific">Trichinella murrelli</name>
    <dbReference type="NCBI Taxonomy" id="144512"/>
    <lineage>
        <taxon>Eukaryota</taxon>
        <taxon>Metazoa</taxon>
        <taxon>Ecdysozoa</taxon>
        <taxon>Nematoda</taxon>
        <taxon>Enoplea</taxon>
        <taxon>Dorylaimia</taxon>
        <taxon>Trichinellida</taxon>
        <taxon>Trichinellidae</taxon>
        <taxon>Trichinella</taxon>
    </lineage>
</organism>
<keyword evidence="2" id="KW-1185">Reference proteome</keyword>
<comment type="caution">
    <text evidence="1">The sequence shown here is derived from an EMBL/GenBank/DDBJ whole genome shotgun (WGS) entry which is preliminary data.</text>
</comment>
<evidence type="ECO:0000313" key="2">
    <source>
        <dbReference type="Proteomes" id="UP000055048"/>
    </source>
</evidence>
<gene>
    <name evidence="1" type="ORF">T05_11904</name>
</gene>